<organism evidence="2 3">
    <name type="scientific">Streptomyces angustmyceticus</name>
    <dbReference type="NCBI Taxonomy" id="285578"/>
    <lineage>
        <taxon>Bacteria</taxon>
        <taxon>Bacillati</taxon>
        <taxon>Actinomycetota</taxon>
        <taxon>Actinomycetes</taxon>
        <taxon>Kitasatosporales</taxon>
        <taxon>Streptomycetaceae</taxon>
        <taxon>Streptomyces</taxon>
    </lineage>
</organism>
<reference evidence="2 3" key="1">
    <citation type="submission" date="2019-10" db="EMBL/GenBank/DDBJ databases">
        <title>Whole genome shotgun sequence of Streptomyces angustmyceticus NBRC 3934.</title>
        <authorList>
            <person name="Hosoyama A."/>
            <person name="Ichikawa N."/>
            <person name="Kimura A."/>
            <person name="Kitahashi Y."/>
            <person name="Komaki H."/>
            <person name="Uohara A."/>
        </authorList>
    </citation>
    <scope>NUCLEOTIDE SEQUENCE [LARGE SCALE GENOMIC DNA]</scope>
    <source>
        <strain evidence="2 3">NBRC 3934</strain>
    </source>
</reference>
<feature type="region of interest" description="Disordered" evidence="1">
    <location>
        <begin position="203"/>
        <end position="305"/>
    </location>
</feature>
<evidence type="ECO:0000313" key="3">
    <source>
        <dbReference type="Proteomes" id="UP000325598"/>
    </source>
</evidence>
<dbReference type="EMBL" id="BLAG01000005">
    <property type="protein sequence ID" value="GES29226.1"/>
    <property type="molecule type" value="Genomic_DNA"/>
</dbReference>
<dbReference type="RefSeq" id="WP_152104364.1">
    <property type="nucleotide sequence ID" value="NZ_BLAG01000005.1"/>
</dbReference>
<feature type="compositionally biased region" description="Basic and acidic residues" evidence="1">
    <location>
        <begin position="247"/>
        <end position="283"/>
    </location>
</feature>
<dbReference type="GeneID" id="96750249"/>
<keyword evidence="3" id="KW-1185">Reference proteome</keyword>
<feature type="compositionally biased region" description="Gly residues" evidence="1">
    <location>
        <begin position="206"/>
        <end position="225"/>
    </location>
</feature>
<dbReference type="AlphaFoldDB" id="A0A5J4LD10"/>
<name>A0A5J4LD10_9ACTN</name>
<dbReference type="SUPFAM" id="SSF51182">
    <property type="entry name" value="RmlC-like cupins"/>
    <property type="match status" value="1"/>
</dbReference>
<dbReference type="OrthoDB" id="4129522at2"/>
<sequence>MQVEEARRLLAERLGGGPGPPSPESARAVTAQLAHPDTLGPLVRRLSAGDLDLAECTRLSYRHVLGFDKLVLLAGAPRFMLRIHFWHGGTGAAPEDIHNHRCAIASAVVRGHVRMECYEPAANGVPATAYRETIDGPGGAWRLRRVGDARLRLVCTQRYGAGRSYGLAARTLHRVVSEEPTVTLFLETVPQRSVTDVYVRHRGGAADRGGLGGSGGVGGAGGAGSAGSVSGPVAGRGGTTTDGGSVTHDDGDRRGDGGGGGDDRASTAGRTDHEGRTGARDRTGAALRAGGAERADPPPKTPLPPAVYLAELDSLAGSLGY</sequence>
<protein>
    <recommendedName>
        <fullName evidence="4">Cysteine dioxygenase</fullName>
    </recommendedName>
</protein>
<evidence type="ECO:0000256" key="1">
    <source>
        <dbReference type="SAM" id="MobiDB-lite"/>
    </source>
</evidence>
<proteinExistence type="predicted"/>
<comment type="caution">
    <text evidence="2">The sequence shown here is derived from an EMBL/GenBank/DDBJ whole genome shotgun (WGS) entry which is preliminary data.</text>
</comment>
<accession>A0A5J4LD10</accession>
<dbReference type="Proteomes" id="UP000325598">
    <property type="component" value="Unassembled WGS sequence"/>
</dbReference>
<evidence type="ECO:0008006" key="4">
    <source>
        <dbReference type="Google" id="ProtNLM"/>
    </source>
</evidence>
<evidence type="ECO:0000313" key="2">
    <source>
        <dbReference type="EMBL" id="GES29226.1"/>
    </source>
</evidence>
<dbReference type="InterPro" id="IPR011051">
    <property type="entry name" value="RmlC_Cupin_sf"/>
</dbReference>
<gene>
    <name evidence="2" type="ORF">San01_17130</name>
</gene>